<proteinExistence type="predicted"/>
<keyword evidence="9" id="KW-1185">Reference proteome</keyword>
<keyword evidence="3" id="KW-0812">Transmembrane</keyword>
<dbReference type="Gene3D" id="1.20.1600.10">
    <property type="entry name" value="Outer membrane efflux proteins (OEP)"/>
    <property type="match status" value="1"/>
</dbReference>
<evidence type="ECO:0000256" key="6">
    <source>
        <dbReference type="SAM" id="Coils"/>
    </source>
</evidence>
<keyword evidence="5" id="KW-0998">Cell outer membrane</keyword>
<dbReference type="SUPFAM" id="SSF56954">
    <property type="entry name" value="Outer membrane efflux proteins (OEP)"/>
    <property type="match status" value="1"/>
</dbReference>
<evidence type="ECO:0000256" key="2">
    <source>
        <dbReference type="ARBA" id="ARBA00022452"/>
    </source>
</evidence>
<protein>
    <submittedName>
        <fullName evidence="8">Putative metal ion efflux outer membrane family protein</fullName>
    </submittedName>
</protein>
<evidence type="ECO:0000256" key="3">
    <source>
        <dbReference type="ARBA" id="ARBA00022692"/>
    </source>
</evidence>
<evidence type="ECO:0000256" key="5">
    <source>
        <dbReference type="ARBA" id="ARBA00023237"/>
    </source>
</evidence>
<comment type="caution">
    <text evidence="8">The sequence shown here is derived from an EMBL/GenBank/DDBJ whole genome shotgun (WGS) entry which is preliminary data.</text>
</comment>
<dbReference type="PANTHER" id="PTHR30026">
    <property type="entry name" value="OUTER MEMBRANE PROTEIN TOLC"/>
    <property type="match status" value="1"/>
</dbReference>
<feature type="chain" id="PRO_5004487038" evidence="7">
    <location>
        <begin position="22"/>
        <end position="377"/>
    </location>
</feature>
<organism evidence="8 9">
    <name type="scientific">Desulfotignum phosphitoxidans DSM 13687</name>
    <dbReference type="NCBI Taxonomy" id="1286635"/>
    <lineage>
        <taxon>Bacteria</taxon>
        <taxon>Pseudomonadati</taxon>
        <taxon>Thermodesulfobacteriota</taxon>
        <taxon>Desulfobacteria</taxon>
        <taxon>Desulfobacterales</taxon>
        <taxon>Desulfobacteraceae</taxon>
        <taxon>Desulfotignum</taxon>
    </lineage>
</organism>
<comment type="subcellular location">
    <subcellularLocation>
        <location evidence="1">Cell outer membrane</location>
    </subcellularLocation>
</comment>
<dbReference type="Proteomes" id="UP000014216">
    <property type="component" value="Unassembled WGS sequence"/>
</dbReference>
<dbReference type="PANTHER" id="PTHR30026:SF20">
    <property type="entry name" value="OUTER MEMBRANE PROTEIN TOLC"/>
    <property type="match status" value="1"/>
</dbReference>
<evidence type="ECO:0000256" key="4">
    <source>
        <dbReference type="ARBA" id="ARBA00023136"/>
    </source>
</evidence>
<keyword evidence="2" id="KW-1134">Transmembrane beta strand</keyword>
<gene>
    <name evidence="8" type="ORF">Dpo_3c01260</name>
</gene>
<dbReference type="GO" id="GO:1990281">
    <property type="term" value="C:efflux pump complex"/>
    <property type="evidence" value="ECO:0007669"/>
    <property type="project" value="TreeGrafter"/>
</dbReference>
<keyword evidence="6" id="KW-0175">Coiled coil</keyword>
<sequence length="377" mass="42170">MKIKIFTLTIPVLFFASVCFADYGAMKKELENYTPQDSFAIRQSPDIAVQKTPSHTAVPFPAGSQIPDRSQIHHLKQGYEKQIYGPNGDAAAMGVDEKIFAQVSQAGDDPKAFAALLAQKIDLKEIKAIAALRNTDIKAARKKVLAEIQSFDQVTHLDDSLQQYAAFTAALNNRVGPLKTKNSIRAGHPFPGLVALKGRVIQSQVDMLMEQMKIAGKQVRQDVENAYWELAYTTRSIRIIHETMAAFDRLLDVAVSLYKSGRTSYQDVIKVTIKIEELKEERVSLENEADNVKIRLFELMNLPADTRMGPVKTAPLPETISPPEKLVSLAREHRQELAAIRFQISKLQSMLEMAESMKQSSFTLGLSYFVADRKPLF</sequence>
<keyword evidence="7" id="KW-0732">Signal</keyword>
<evidence type="ECO:0000256" key="7">
    <source>
        <dbReference type="SAM" id="SignalP"/>
    </source>
</evidence>
<evidence type="ECO:0000256" key="1">
    <source>
        <dbReference type="ARBA" id="ARBA00004442"/>
    </source>
</evidence>
<evidence type="ECO:0000313" key="8">
    <source>
        <dbReference type="EMBL" id="EMS79984.1"/>
    </source>
</evidence>
<dbReference type="OrthoDB" id="5412369at2"/>
<name>S0G3C5_9BACT</name>
<evidence type="ECO:0000313" key="9">
    <source>
        <dbReference type="Proteomes" id="UP000014216"/>
    </source>
</evidence>
<feature type="signal peptide" evidence="7">
    <location>
        <begin position="1"/>
        <end position="21"/>
    </location>
</feature>
<dbReference type="GO" id="GO:0009279">
    <property type="term" value="C:cell outer membrane"/>
    <property type="evidence" value="ECO:0007669"/>
    <property type="project" value="UniProtKB-SubCell"/>
</dbReference>
<reference evidence="8 9" key="1">
    <citation type="journal article" date="2013" name="Genome Announc.">
        <title>Draft Genome Sequence of Desulfotignum phosphitoxidans DSM 13687 Strain FiPS-3.</title>
        <authorList>
            <person name="Poehlein A."/>
            <person name="Daniel R."/>
            <person name="Simeonova D.D."/>
        </authorList>
    </citation>
    <scope>NUCLEOTIDE SEQUENCE [LARGE SCALE GENOMIC DNA]</scope>
    <source>
        <strain evidence="8 9">DSM 13687</strain>
    </source>
</reference>
<dbReference type="EMBL" id="APJX01000003">
    <property type="protein sequence ID" value="EMS79984.1"/>
    <property type="molecule type" value="Genomic_DNA"/>
</dbReference>
<accession>S0G3C5</accession>
<dbReference type="AlphaFoldDB" id="S0G3C5"/>
<keyword evidence="4" id="KW-0472">Membrane</keyword>
<dbReference type="GO" id="GO:0015288">
    <property type="term" value="F:porin activity"/>
    <property type="evidence" value="ECO:0007669"/>
    <property type="project" value="TreeGrafter"/>
</dbReference>
<dbReference type="RefSeq" id="WP_006965312.1">
    <property type="nucleotide sequence ID" value="NZ_APJX01000003.1"/>
</dbReference>
<feature type="coiled-coil region" evidence="6">
    <location>
        <begin position="268"/>
        <end position="295"/>
    </location>
</feature>
<dbReference type="InterPro" id="IPR051906">
    <property type="entry name" value="TolC-like"/>
</dbReference>
<dbReference type="GO" id="GO:0015562">
    <property type="term" value="F:efflux transmembrane transporter activity"/>
    <property type="evidence" value="ECO:0007669"/>
    <property type="project" value="InterPro"/>
</dbReference>